<sequence>MELKNFVIVHFDDGVQLVPCTWIVGEKCYWPIFKSNARYEKAVRCLEEPHSDWPLHPMRIMGSYHCIVPKVMRDVAHIKIMVSQVLEKLLSRPEPTAGNIEQDDLQVEELDR</sequence>
<proteinExistence type="predicted"/>
<dbReference type="AlphaFoldDB" id="A0A1B6MQ78"/>
<protein>
    <submittedName>
        <fullName evidence="1">Uncharacterized protein</fullName>
    </submittedName>
</protein>
<organism evidence="1">
    <name type="scientific">Graphocephala atropunctata</name>
    <dbReference type="NCBI Taxonomy" id="36148"/>
    <lineage>
        <taxon>Eukaryota</taxon>
        <taxon>Metazoa</taxon>
        <taxon>Ecdysozoa</taxon>
        <taxon>Arthropoda</taxon>
        <taxon>Hexapoda</taxon>
        <taxon>Insecta</taxon>
        <taxon>Pterygota</taxon>
        <taxon>Neoptera</taxon>
        <taxon>Paraneoptera</taxon>
        <taxon>Hemiptera</taxon>
        <taxon>Auchenorrhyncha</taxon>
        <taxon>Membracoidea</taxon>
        <taxon>Cicadellidae</taxon>
        <taxon>Cicadellinae</taxon>
        <taxon>Cicadellini</taxon>
        <taxon>Graphocephala</taxon>
    </lineage>
</organism>
<accession>A0A1B6MQ78</accession>
<gene>
    <name evidence="1" type="ORF">g.4134</name>
</gene>
<reference evidence="1" key="1">
    <citation type="submission" date="2015-11" db="EMBL/GenBank/DDBJ databases">
        <title>De novo transcriptome assembly of four potential Pierce s Disease insect vectors from Arizona vineyards.</title>
        <authorList>
            <person name="Tassone E.E."/>
        </authorList>
    </citation>
    <scope>NUCLEOTIDE SEQUENCE</scope>
</reference>
<evidence type="ECO:0000313" key="1">
    <source>
        <dbReference type="EMBL" id="JAT38110.1"/>
    </source>
</evidence>
<dbReference type="EMBL" id="GEBQ01001867">
    <property type="protein sequence ID" value="JAT38110.1"/>
    <property type="molecule type" value="Transcribed_RNA"/>
</dbReference>
<name>A0A1B6MQ78_9HEMI</name>
<feature type="non-terminal residue" evidence="1">
    <location>
        <position position="112"/>
    </location>
</feature>